<protein>
    <submittedName>
        <fullName evidence="1">Putative secreted peptide</fullName>
    </submittedName>
</protein>
<evidence type="ECO:0000313" key="1">
    <source>
        <dbReference type="EMBL" id="MBW31569.1"/>
    </source>
</evidence>
<organism evidence="1">
    <name type="scientific">Anopheles braziliensis</name>
    <dbReference type="NCBI Taxonomy" id="58242"/>
    <lineage>
        <taxon>Eukaryota</taxon>
        <taxon>Metazoa</taxon>
        <taxon>Ecdysozoa</taxon>
        <taxon>Arthropoda</taxon>
        <taxon>Hexapoda</taxon>
        <taxon>Insecta</taxon>
        <taxon>Pterygota</taxon>
        <taxon>Neoptera</taxon>
        <taxon>Endopterygota</taxon>
        <taxon>Diptera</taxon>
        <taxon>Nematocera</taxon>
        <taxon>Culicoidea</taxon>
        <taxon>Culicidae</taxon>
        <taxon>Anophelinae</taxon>
        <taxon>Anopheles</taxon>
    </lineage>
</organism>
<name>A0A2M3ZSQ6_9DIPT</name>
<dbReference type="AlphaFoldDB" id="A0A2M3ZSQ6"/>
<accession>A0A2M3ZSQ6</accession>
<sequence length="112" mass="11783">MQTMKQRWATSAFAFAIGSGGGSGTLQNAASRSLAPLLKGSSAAPPMALAATPPIPPPILPTVSCPNRMINRSPGGYSSPWILSRAYIADCPLLYTTVAVTLRLLKSLLIWQ</sequence>
<proteinExistence type="predicted"/>
<reference evidence="1" key="1">
    <citation type="submission" date="2018-01" db="EMBL/GenBank/DDBJ databases">
        <title>An insight into the sialome of Amazonian anophelines.</title>
        <authorList>
            <person name="Ribeiro J.M."/>
            <person name="Scarpassa V."/>
            <person name="Calvo E."/>
        </authorList>
    </citation>
    <scope>NUCLEOTIDE SEQUENCE</scope>
    <source>
        <tissue evidence="1">Salivary glands</tissue>
    </source>
</reference>
<dbReference type="EMBL" id="GGFM01010818">
    <property type="protein sequence ID" value="MBW31569.1"/>
    <property type="molecule type" value="Transcribed_RNA"/>
</dbReference>